<reference evidence="12" key="1">
    <citation type="submission" date="2022-11" db="UniProtKB">
        <authorList>
            <consortium name="WormBaseParasite"/>
        </authorList>
    </citation>
    <scope>IDENTIFICATION</scope>
</reference>
<keyword evidence="6" id="KW-0143">Chaperone</keyword>
<dbReference type="SMART" id="SM00248">
    <property type="entry name" value="ANK"/>
    <property type="match status" value="3"/>
</dbReference>
<evidence type="ECO:0000256" key="5">
    <source>
        <dbReference type="ARBA" id="ARBA00023136"/>
    </source>
</evidence>
<evidence type="ECO:0000256" key="6">
    <source>
        <dbReference type="ARBA" id="ARBA00023186"/>
    </source>
</evidence>
<evidence type="ECO:0000313" key="11">
    <source>
        <dbReference type="Proteomes" id="UP000887572"/>
    </source>
</evidence>
<evidence type="ECO:0000256" key="9">
    <source>
        <dbReference type="SAM" id="MobiDB-lite"/>
    </source>
</evidence>
<dbReference type="Pfam" id="PF11904">
    <property type="entry name" value="ANKRD13_C"/>
    <property type="match status" value="1"/>
</dbReference>
<dbReference type="PROSITE" id="PS50088">
    <property type="entry name" value="ANK_REPEAT"/>
    <property type="match status" value="1"/>
</dbReference>
<evidence type="ECO:0000256" key="1">
    <source>
        <dbReference type="ARBA" id="ARBA00004586"/>
    </source>
</evidence>
<evidence type="ECO:0000256" key="8">
    <source>
        <dbReference type="PROSITE-ProRule" id="PRU00023"/>
    </source>
</evidence>
<dbReference type="Proteomes" id="UP000887572">
    <property type="component" value="Unplaced"/>
</dbReference>
<dbReference type="Gene3D" id="1.25.40.20">
    <property type="entry name" value="Ankyrin repeat-containing domain"/>
    <property type="match status" value="1"/>
</dbReference>
<dbReference type="WBParaSite" id="Gr19_v10_g5605.t1">
    <property type="protein sequence ID" value="Gr19_v10_g5605.t1"/>
    <property type="gene ID" value="Gr19_v10_g5605"/>
</dbReference>
<dbReference type="GO" id="GO:0005789">
    <property type="term" value="C:endoplasmic reticulum membrane"/>
    <property type="evidence" value="ECO:0007669"/>
    <property type="project" value="UniProtKB-SubCell"/>
</dbReference>
<feature type="repeat" description="ANK" evidence="8">
    <location>
        <begin position="57"/>
        <end position="89"/>
    </location>
</feature>
<dbReference type="SUPFAM" id="SSF48403">
    <property type="entry name" value="Ankyrin repeat"/>
    <property type="match status" value="1"/>
</dbReference>
<evidence type="ECO:0000259" key="10">
    <source>
        <dbReference type="Pfam" id="PF11904"/>
    </source>
</evidence>
<dbReference type="PANTHER" id="PTHR12447:SF25">
    <property type="entry name" value="ANKYRIN REPEAT DOMAIN-CONTAINING PROTEIN 13C"/>
    <property type="match status" value="1"/>
</dbReference>
<sequence>MTSENGTAAVVNDEQLLELDEQFPLHRAVFHNDLQKLDHLLSASTADNNIVDCTDIHGNTALHIGCMLGRRECVNSLLSHGASVQIKNNLGWSSFHEAVSYGDRKTIKSLMIALEKESTEQLKGHLPLLSEHLSRLADFYMESKWELSSWIPLLSRILPSDTVKIFKKGPRLRLDFTLTDFKYHGTMPKWERGDMSLLLDMTAADGRKALLMDNQKRVYQALKGKESGLRMSDELDFQMSGDIISTHMSTRPIHFVQAKSFLQFPKWDYVGEYKAYFYHIKRLQLITRKRREHLSQEDLKWNKEMKQWKQMFANGNVPTPDAAADQSCSDDDDASMAGCSDDAEGTGGSASDDSLYRPSLTPPPQPSISWSQYLRGSDELSHLGRPIQAKVSSKDFNGTLAMSTDFPLSLNIVLDILSMLEPVNPTMGKLRELCTARLPDGFPVRIDMPIFATIQARISFHHFRWCHGGHGAAPSLSAALFTIPDDYRENSKLTFFRSKSDSVDKPESKPP</sequence>
<keyword evidence="11" id="KW-1185">Reference proteome</keyword>
<dbReference type="PROSITE" id="PS50297">
    <property type="entry name" value="ANK_REP_REGION"/>
    <property type="match status" value="1"/>
</dbReference>
<dbReference type="InterPro" id="IPR002110">
    <property type="entry name" value="Ankyrin_rpt"/>
</dbReference>
<keyword evidence="4 8" id="KW-0040">ANK repeat</keyword>
<dbReference type="GO" id="GO:0005102">
    <property type="term" value="F:signaling receptor binding"/>
    <property type="evidence" value="ECO:0007669"/>
    <property type="project" value="TreeGrafter"/>
</dbReference>
<dbReference type="PANTHER" id="PTHR12447">
    <property type="entry name" value="ANKYRIN REPEAT DOMAIN-CONTAINING PROTEIN 13"/>
    <property type="match status" value="1"/>
</dbReference>
<comment type="function">
    <text evidence="7">Acts as a molecular chaperone for G protein-coupled receptors, regulating their biogenesis and exit from the ER.</text>
</comment>
<proteinExistence type="predicted"/>
<evidence type="ECO:0000256" key="7">
    <source>
        <dbReference type="ARBA" id="ARBA00037107"/>
    </source>
</evidence>
<protein>
    <submittedName>
        <fullName evidence="12">ANK_REP_REGION domain-containing protein</fullName>
    </submittedName>
</protein>
<evidence type="ECO:0000313" key="12">
    <source>
        <dbReference type="WBParaSite" id="Gr19_v10_g5605.t1"/>
    </source>
</evidence>
<dbReference type="InterPro" id="IPR036770">
    <property type="entry name" value="Ankyrin_rpt-contain_sf"/>
</dbReference>
<dbReference type="AlphaFoldDB" id="A0A914I0Z5"/>
<organism evidence="11 12">
    <name type="scientific">Globodera rostochiensis</name>
    <name type="common">Golden nematode worm</name>
    <name type="synonym">Heterodera rostochiensis</name>
    <dbReference type="NCBI Taxonomy" id="31243"/>
    <lineage>
        <taxon>Eukaryota</taxon>
        <taxon>Metazoa</taxon>
        <taxon>Ecdysozoa</taxon>
        <taxon>Nematoda</taxon>
        <taxon>Chromadorea</taxon>
        <taxon>Rhabditida</taxon>
        <taxon>Tylenchina</taxon>
        <taxon>Tylenchomorpha</taxon>
        <taxon>Tylenchoidea</taxon>
        <taxon>Heteroderidae</taxon>
        <taxon>Heteroderinae</taxon>
        <taxon>Globodera</taxon>
    </lineage>
</organism>
<evidence type="ECO:0000256" key="4">
    <source>
        <dbReference type="ARBA" id="ARBA00023043"/>
    </source>
</evidence>
<name>A0A914I0Z5_GLORO</name>
<dbReference type="InterPro" id="IPR055285">
    <property type="entry name" value="ANKRD13_C"/>
</dbReference>
<feature type="domain" description="Ankyrin repeat" evidence="10">
    <location>
        <begin position="173"/>
        <end position="467"/>
    </location>
</feature>
<dbReference type="GO" id="GO:0006621">
    <property type="term" value="P:protein retention in ER lumen"/>
    <property type="evidence" value="ECO:0007669"/>
    <property type="project" value="TreeGrafter"/>
</dbReference>
<evidence type="ECO:0000256" key="2">
    <source>
        <dbReference type="ARBA" id="ARBA00022737"/>
    </source>
</evidence>
<dbReference type="Pfam" id="PF12796">
    <property type="entry name" value="Ank_2"/>
    <property type="match status" value="1"/>
</dbReference>
<keyword evidence="2" id="KW-0677">Repeat</keyword>
<dbReference type="InterPro" id="IPR021832">
    <property type="entry name" value="ANKRD13"/>
</dbReference>
<keyword evidence="5" id="KW-0472">Membrane</keyword>
<evidence type="ECO:0000256" key="3">
    <source>
        <dbReference type="ARBA" id="ARBA00022824"/>
    </source>
</evidence>
<comment type="subcellular location">
    <subcellularLocation>
        <location evidence="1">Endoplasmic reticulum membrane</location>
    </subcellularLocation>
</comment>
<feature type="region of interest" description="Disordered" evidence="9">
    <location>
        <begin position="314"/>
        <end position="368"/>
    </location>
</feature>
<accession>A0A914I0Z5</accession>
<keyword evidence="3" id="KW-0256">Endoplasmic reticulum</keyword>